<gene>
    <name evidence="11" type="primary">LOC108557426</name>
</gene>
<organism evidence="10 11">
    <name type="scientific">Nicrophorus vespilloides</name>
    <name type="common">Boreal carrion beetle</name>
    <dbReference type="NCBI Taxonomy" id="110193"/>
    <lineage>
        <taxon>Eukaryota</taxon>
        <taxon>Metazoa</taxon>
        <taxon>Ecdysozoa</taxon>
        <taxon>Arthropoda</taxon>
        <taxon>Hexapoda</taxon>
        <taxon>Insecta</taxon>
        <taxon>Pterygota</taxon>
        <taxon>Neoptera</taxon>
        <taxon>Endopterygota</taxon>
        <taxon>Coleoptera</taxon>
        <taxon>Polyphaga</taxon>
        <taxon>Staphyliniformia</taxon>
        <taxon>Silphidae</taxon>
        <taxon>Nicrophorinae</taxon>
        <taxon>Nicrophorus</taxon>
    </lineage>
</organism>
<dbReference type="RefSeq" id="XP_017769421.1">
    <property type="nucleotide sequence ID" value="XM_017913932.1"/>
</dbReference>
<keyword evidence="6" id="KW-0027">Amidation</keyword>
<evidence type="ECO:0000313" key="10">
    <source>
        <dbReference type="Proteomes" id="UP000695000"/>
    </source>
</evidence>
<evidence type="ECO:0000313" key="11">
    <source>
        <dbReference type="RefSeq" id="XP_017769421.1"/>
    </source>
</evidence>
<protein>
    <submittedName>
        <fullName evidence="11">Hypertrehalosaemic prohormone-like</fullName>
    </submittedName>
</protein>
<keyword evidence="10" id="KW-1185">Reference proteome</keyword>
<sequence length="69" mass="7628">MFRFVAVVLLLASVVAFSAAQLTYSTGWGKRSLNGGETNCKSSMDAVMAIYKLIQLEAQKMMDCERFAK</sequence>
<reference evidence="11" key="1">
    <citation type="submission" date="2025-08" db="UniProtKB">
        <authorList>
            <consortium name="RefSeq"/>
        </authorList>
    </citation>
    <scope>IDENTIFICATION</scope>
    <source>
        <tissue evidence="11">Whole Larva</tissue>
    </source>
</reference>
<keyword evidence="4" id="KW-0372">Hormone</keyword>
<evidence type="ECO:0000256" key="4">
    <source>
        <dbReference type="ARBA" id="ARBA00022702"/>
    </source>
</evidence>
<feature type="signal peptide" evidence="9">
    <location>
        <begin position="1"/>
        <end position="20"/>
    </location>
</feature>
<evidence type="ECO:0000256" key="1">
    <source>
        <dbReference type="ARBA" id="ARBA00004613"/>
    </source>
</evidence>
<name>A0ABM1M4C1_NICVS</name>
<keyword evidence="8" id="KW-0527">Neuropeptide</keyword>
<dbReference type="GeneID" id="108557426"/>
<evidence type="ECO:0000256" key="3">
    <source>
        <dbReference type="ARBA" id="ARBA00022525"/>
    </source>
</evidence>
<evidence type="ECO:0000256" key="6">
    <source>
        <dbReference type="ARBA" id="ARBA00022815"/>
    </source>
</evidence>
<keyword evidence="3" id="KW-0964">Secreted</keyword>
<keyword evidence="5 9" id="KW-0732">Signal</keyword>
<comment type="subcellular location">
    <subcellularLocation>
        <location evidence="1">Secreted</location>
    </subcellularLocation>
</comment>
<dbReference type="Proteomes" id="UP000695000">
    <property type="component" value="Unplaced"/>
</dbReference>
<dbReference type="PROSITE" id="PS00256">
    <property type="entry name" value="AKH"/>
    <property type="match status" value="1"/>
</dbReference>
<keyword evidence="7" id="KW-0873">Pyrrolidone carboxylic acid</keyword>
<evidence type="ECO:0000256" key="2">
    <source>
        <dbReference type="ARBA" id="ARBA00006145"/>
    </source>
</evidence>
<proteinExistence type="inferred from homology"/>
<dbReference type="InterPro" id="IPR010475">
    <property type="entry name" value="AKH/RPCH_hormone"/>
</dbReference>
<accession>A0ABM1M4C1</accession>
<evidence type="ECO:0000256" key="9">
    <source>
        <dbReference type="SAM" id="SignalP"/>
    </source>
</evidence>
<evidence type="ECO:0000256" key="8">
    <source>
        <dbReference type="ARBA" id="ARBA00023320"/>
    </source>
</evidence>
<dbReference type="Pfam" id="PF06377">
    <property type="entry name" value="Adipokin_hormo"/>
    <property type="match status" value="1"/>
</dbReference>
<evidence type="ECO:0000256" key="7">
    <source>
        <dbReference type="ARBA" id="ARBA00023283"/>
    </source>
</evidence>
<dbReference type="InterPro" id="IPR002047">
    <property type="entry name" value="Adipokinetic_hormone_CS"/>
</dbReference>
<evidence type="ECO:0000256" key="5">
    <source>
        <dbReference type="ARBA" id="ARBA00022729"/>
    </source>
</evidence>
<comment type="similarity">
    <text evidence="2">Belongs to the AKH/HRTH/RPCH family.</text>
</comment>
<feature type="chain" id="PRO_5045671802" evidence="9">
    <location>
        <begin position="21"/>
        <end position="69"/>
    </location>
</feature>